<comment type="subcellular location">
    <subcellularLocation>
        <location evidence="1">Cell membrane</location>
        <topology evidence="1">Multi-pass membrane protein</topology>
    </subcellularLocation>
</comment>
<feature type="non-terminal residue" evidence="8">
    <location>
        <position position="386"/>
    </location>
</feature>
<accession>A0A0R2NW46</accession>
<feature type="transmembrane region" description="Helical" evidence="6">
    <location>
        <begin position="226"/>
        <end position="251"/>
    </location>
</feature>
<dbReference type="PANTHER" id="PTHR23513:SF6">
    <property type="entry name" value="MAJOR FACILITATOR SUPERFAMILY ASSOCIATED DOMAIN-CONTAINING PROTEIN"/>
    <property type="match status" value="1"/>
</dbReference>
<feature type="transmembrane region" description="Helical" evidence="6">
    <location>
        <begin position="357"/>
        <end position="377"/>
    </location>
</feature>
<feature type="transmembrane region" description="Helical" evidence="6">
    <location>
        <begin position="171"/>
        <end position="190"/>
    </location>
</feature>
<gene>
    <name evidence="8" type="ORF">ABR60_05440</name>
</gene>
<keyword evidence="3 6" id="KW-0812">Transmembrane</keyword>
<evidence type="ECO:0000256" key="2">
    <source>
        <dbReference type="ARBA" id="ARBA00022475"/>
    </source>
</evidence>
<dbReference type="InterPro" id="IPR011701">
    <property type="entry name" value="MFS"/>
</dbReference>
<feature type="transmembrane region" description="Helical" evidence="6">
    <location>
        <begin position="257"/>
        <end position="280"/>
    </location>
</feature>
<dbReference type="Pfam" id="PF07690">
    <property type="entry name" value="MFS_1"/>
    <property type="match status" value="1"/>
</dbReference>
<keyword evidence="2" id="KW-1003">Cell membrane</keyword>
<evidence type="ECO:0000256" key="3">
    <source>
        <dbReference type="ARBA" id="ARBA00022692"/>
    </source>
</evidence>
<name>A0A0R2NW46_9ACTN</name>
<evidence type="ECO:0000256" key="1">
    <source>
        <dbReference type="ARBA" id="ARBA00004651"/>
    </source>
</evidence>
<evidence type="ECO:0000256" key="4">
    <source>
        <dbReference type="ARBA" id="ARBA00022989"/>
    </source>
</evidence>
<reference evidence="8 9" key="1">
    <citation type="submission" date="2015-10" db="EMBL/GenBank/DDBJ databases">
        <title>Metagenome-Assembled Genomes uncover a global brackish microbiome.</title>
        <authorList>
            <person name="Hugerth L.W."/>
            <person name="Larsson J."/>
            <person name="Alneberg J."/>
            <person name="Lindh M.V."/>
            <person name="Legrand C."/>
            <person name="Pinhassi J."/>
            <person name="Andersson A.F."/>
        </authorList>
    </citation>
    <scope>NUCLEOTIDE SEQUENCE [LARGE SCALE GENOMIC DNA]</scope>
    <source>
        <strain evidence="8">BACL2 MAG-120802-bin41</strain>
    </source>
</reference>
<evidence type="ECO:0000256" key="5">
    <source>
        <dbReference type="ARBA" id="ARBA00023136"/>
    </source>
</evidence>
<dbReference type="CDD" id="cd06173">
    <property type="entry name" value="MFS_MefA_like"/>
    <property type="match status" value="1"/>
</dbReference>
<dbReference type="GO" id="GO:0022857">
    <property type="term" value="F:transmembrane transporter activity"/>
    <property type="evidence" value="ECO:0007669"/>
    <property type="project" value="InterPro"/>
</dbReference>
<comment type="caution">
    <text evidence="8">The sequence shown here is derived from an EMBL/GenBank/DDBJ whole genome shotgun (WGS) entry which is preliminary data.</text>
</comment>
<protein>
    <recommendedName>
        <fullName evidence="7">Major facilitator superfamily (MFS) profile domain-containing protein</fullName>
    </recommendedName>
</protein>
<dbReference type="PROSITE" id="PS50850">
    <property type="entry name" value="MFS"/>
    <property type="match status" value="1"/>
</dbReference>
<evidence type="ECO:0000259" key="7">
    <source>
        <dbReference type="PROSITE" id="PS50850"/>
    </source>
</evidence>
<evidence type="ECO:0000256" key="6">
    <source>
        <dbReference type="SAM" id="Phobius"/>
    </source>
</evidence>
<feature type="transmembrane region" description="Helical" evidence="6">
    <location>
        <begin position="44"/>
        <end position="64"/>
    </location>
</feature>
<evidence type="ECO:0000313" key="8">
    <source>
        <dbReference type="EMBL" id="KRO27955.1"/>
    </source>
</evidence>
<dbReference type="AlphaFoldDB" id="A0A0R2NW46"/>
<proteinExistence type="predicted"/>
<evidence type="ECO:0000313" key="9">
    <source>
        <dbReference type="Proteomes" id="UP000053941"/>
    </source>
</evidence>
<feature type="transmembrane region" description="Helical" evidence="6">
    <location>
        <begin position="292"/>
        <end position="309"/>
    </location>
</feature>
<dbReference type="EMBL" id="LIAS01000234">
    <property type="protein sequence ID" value="KRO27955.1"/>
    <property type="molecule type" value="Genomic_DNA"/>
</dbReference>
<dbReference type="Proteomes" id="UP000053941">
    <property type="component" value="Unassembled WGS sequence"/>
</dbReference>
<feature type="domain" description="Major facilitator superfamily (MFS) profile" evidence="7">
    <location>
        <begin position="225"/>
        <end position="386"/>
    </location>
</feature>
<dbReference type="InterPro" id="IPR036259">
    <property type="entry name" value="MFS_trans_sf"/>
</dbReference>
<dbReference type="PANTHER" id="PTHR23513">
    <property type="entry name" value="INTEGRAL MEMBRANE EFFLUX PROTEIN-RELATED"/>
    <property type="match status" value="1"/>
</dbReference>
<feature type="transmembrane region" description="Helical" evidence="6">
    <location>
        <begin position="315"/>
        <end position="337"/>
    </location>
</feature>
<dbReference type="SUPFAM" id="SSF103473">
    <property type="entry name" value="MFS general substrate transporter"/>
    <property type="match status" value="1"/>
</dbReference>
<organism evidence="8 9">
    <name type="scientific">Actinobacteria bacterium BACL2 MAG-120802-bin41</name>
    <dbReference type="NCBI Taxonomy" id="1655568"/>
    <lineage>
        <taxon>Bacteria</taxon>
        <taxon>Bacillati</taxon>
        <taxon>Actinomycetota</taxon>
        <taxon>Actinomycetes</taxon>
        <taxon>Actinomycetes incertae sedis</taxon>
        <taxon>ac1 cluster</taxon>
    </lineage>
</organism>
<dbReference type="Gene3D" id="1.20.1250.20">
    <property type="entry name" value="MFS general substrate transporter like domains"/>
    <property type="match status" value="1"/>
</dbReference>
<keyword evidence="5 6" id="KW-0472">Membrane</keyword>
<keyword evidence="4 6" id="KW-1133">Transmembrane helix</keyword>
<dbReference type="GO" id="GO:0005886">
    <property type="term" value="C:plasma membrane"/>
    <property type="evidence" value="ECO:0007669"/>
    <property type="project" value="UniProtKB-SubCell"/>
</dbReference>
<sequence>MSQSLPLGQDFTRIWSASLITNLVDGVLRLAAPLLAVSLTQDPILIGALTALGLLPWLFFAIPIGAIVDRVDRRKALVLGNSLRAVIALFIAFAVAQDFISIWLLLISVFLFGICEVLVDTTSQAVLPQILDKSNYERGNSRLQISEVIVSQFAGAPLSGLLYAVSIALPFFFSTTGFILAGLLILLFPFENEVNARKRGEVEQDKLGLKGDIKFALNYLYQDKQIFSIVVITTLLGFFYSLSNAIAPLFILKELNVTPALFGVVLAIQGVGALAGSIAAPMISKYLGRGKALAINVFFASLLVIFIGLSPNAYFFVAVSVLIGFTISVWNILLMSLYQSLIPPELYGRIHGARRTIVWGLMPIGALLGGVIARGGLRLPFLIGGS</sequence>
<dbReference type="InterPro" id="IPR020846">
    <property type="entry name" value="MFS_dom"/>
</dbReference>